<sequence>MCGFPEFKIYPLAMEEYSIARQRRDFHEALPTPLSQTRSLAVRLRPDLPRKTTATSHLPSTLLKKLPSEVRILVWEYVIGNQKIHIVSKFGRLGHVVCNAEYWADNRAERPGLRASSYMFTYGSLPMTKQLADWSLCDLLRTCRQIYTEALPILYTTNTFAFWDLRVLDIFKSSIPSARWRTIRSVEIYAMFYRHEDIPAACEARSSLQLEAWPSAASALGLLPDLRHLRIWIANPFYLDQKYLDGDRTGLYAAVRAFLLQCKGVGVRGGLEVVLPVKKRGVARAARWNTYALKGECVVKLEEELRSEGLDCRVCVGDIEAEEEDVEERLRKTRVCR</sequence>
<evidence type="ECO:0000259" key="1">
    <source>
        <dbReference type="Pfam" id="PF24864"/>
    </source>
</evidence>
<dbReference type="OrthoDB" id="4757095at2759"/>
<dbReference type="Pfam" id="PF24864">
    <property type="entry name" value="DUF7730"/>
    <property type="match status" value="1"/>
</dbReference>
<dbReference type="Proteomes" id="UP000799757">
    <property type="component" value="Unassembled WGS sequence"/>
</dbReference>
<organism evidence="2 3">
    <name type="scientific">Melanomma pulvis-pyrius CBS 109.77</name>
    <dbReference type="NCBI Taxonomy" id="1314802"/>
    <lineage>
        <taxon>Eukaryota</taxon>
        <taxon>Fungi</taxon>
        <taxon>Dikarya</taxon>
        <taxon>Ascomycota</taxon>
        <taxon>Pezizomycotina</taxon>
        <taxon>Dothideomycetes</taxon>
        <taxon>Pleosporomycetidae</taxon>
        <taxon>Pleosporales</taxon>
        <taxon>Melanommataceae</taxon>
        <taxon>Melanomma</taxon>
    </lineage>
</organism>
<accession>A0A6A6XP24</accession>
<dbReference type="PANTHER" id="PTHR38790">
    <property type="entry name" value="2EXR DOMAIN-CONTAINING PROTEIN-RELATED"/>
    <property type="match status" value="1"/>
</dbReference>
<dbReference type="InterPro" id="IPR056632">
    <property type="entry name" value="DUF7730"/>
</dbReference>
<keyword evidence="3" id="KW-1185">Reference proteome</keyword>
<gene>
    <name evidence="2" type="ORF">K505DRAFT_121287</name>
</gene>
<proteinExistence type="predicted"/>
<reference evidence="2" key="1">
    <citation type="journal article" date="2020" name="Stud. Mycol.">
        <title>101 Dothideomycetes genomes: a test case for predicting lifestyles and emergence of pathogens.</title>
        <authorList>
            <person name="Haridas S."/>
            <person name="Albert R."/>
            <person name="Binder M."/>
            <person name="Bloem J."/>
            <person name="Labutti K."/>
            <person name="Salamov A."/>
            <person name="Andreopoulos B."/>
            <person name="Baker S."/>
            <person name="Barry K."/>
            <person name="Bills G."/>
            <person name="Bluhm B."/>
            <person name="Cannon C."/>
            <person name="Castanera R."/>
            <person name="Culley D."/>
            <person name="Daum C."/>
            <person name="Ezra D."/>
            <person name="Gonzalez J."/>
            <person name="Henrissat B."/>
            <person name="Kuo A."/>
            <person name="Liang C."/>
            <person name="Lipzen A."/>
            <person name="Lutzoni F."/>
            <person name="Magnuson J."/>
            <person name="Mondo S."/>
            <person name="Nolan M."/>
            <person name="Ohm R."/>
            <person name="Pangilinan J."/>
            <person name="Park H.-J."/>
            <person name="Ramirez L."/>
            <person name="Alfaro M."/>
            <person name="Sun H."/>
            <person name="Tritt A."/>
            <person name="Yoshinaga Y."/>
            <person name="Zwiers L.-H."/>
            <person name="Turgeon B."/>
            <person name="Goodwin S."/>
            <person name="Spatafora J."/>
            <person name="Crous P."/>
            <person name="Grigoriev I."/>
        </authorList>
    </citation>
    <scope>NUCLEOTIDE SEQUENCE</scope>
    <source>
        <strain evidence="2">CBS 109.77</strain>
    </source>
</reference>
<dbReference type="EMBL" id="MU001791">
    <property type="protein sequence ID" value="KAF2798099.1"/>
    <property type="molecule type" value="Genomic_DNA"/>
</dbReference>
<evidence type="ECO:0000313" key="3">
    <source>
        <dbReference type="Proteomes" id="UP000799757"/>
    </source>
</evidence>
<evidence type="ECO:0000313" key="2">
    <source>
        <dbReference type="EMBL" id="KAF2798099.1"/>
    </source>
</evidence>
<feature type="domain" description="DUF7730" evidence="1">
    <location>
        <begin position="60"/>
        <end position="282"/>
    </location>
</feature>
<name>A0A6A6XP24_9PLEO</name>
<dbReference type="AlphaFoldDB" id="A0A6A6XP24"/>
<protein>
    <recommendedName>
        <fullName evidence="1">DUF7730 domain-containing protein</fullName>
    </recommendedName>
</protein>